<gene>
    <name evidence="2" type="ORF">BXZ70DRAFT_751353</name>
</gene>
<dbReference type="PANTHER" id="PTHR18444">
    <property type="entry name" value="UPF0538 FAMILY MEMBER"/>
    <property type="match status" value="1"/>
</dbReference>
<dbReference type="EMBL" id="JAEVFJ010000008">
    <property type="protein sequence ID" value="KAH8102835.1"/>
    <property type="molecule type" value="Genomic_DNA"/>
</dbReference>
<evidence type="ECO:0000313" key="2">
    <source>
        <dbReference type="EMBL" id="KAH8102835.1"/>
    </source>
</evidence>
<dbReference type="AlphaFoldDB" id="A0A8K0XSA5"/>
<proteinExistence type="inferred from homology"/>
<dbReference type="PANTHER" id="PTHR18444:SF9">
    <property type="entry name" value="UPF0538 PROTEIN C2ORF76"/>
    <property type="match status" value="1"/>
</dbReference>
<sequence length="141" mass="16072">MSGEISDVLTNLAVPRTAATLTLRIIKSFEFRTEKSLVLHNINLEATTVGQLKDVARQAIQTQPGWKPYRNVVLDTFKLYTKAHGSKTTNLIINLDHDDWILDDDSKILVDAGFENETEISFFNRALYDQFKANPETKWES</sequence>
<protein>
    <submittedName>
        <fullName evidence="2">Uncharacterized protein</fullName>
    </submittedName>
</protein>
<dbReference type="Proteomes" id="UP000813824">
    <property type="component" value="Unassembled WGS sequence"/>
</dbReference>
<dbReference type="Pfam" id="PF10209">
    <property type="entry name" value="DUF2340"/>
    <property type="match status" value="1"/>
</dbReference>
<comment type="caution">
    <text evidence="2">The sequence shown here is derived from an EMBL/GenBank/DDBJ whole genome shotgun (WGS) entry which is preliminary data.</text>
</comment>
<dbReference type="InterPro" id="IPR018794">
    <property type="entry name" value="UPF0538"/>
</dbReference>
<organism evidence="2 3">
    <name type="scientific">Cristinia sonorae</name>
    <dbReference type="NCBI Taxonomy" id="1940300"/>
    <lineage>
        <taxon>Eukaryota</taxon>
        <taxon>Fungi</taxon>
        <taxon>Dikarya</taxon>
        <taxon>Basidiomycota</taxon>
        <taxon>Agaricomycotina</taxon>
        <taxon>Agaricomycetes</taxon>
        <taxon>Agaricomycetidae</taxon>
        <taxon>Agaricales</taxon>
        <taxon>Pleurotineae</taxon>
        <taxon>Stephanosporaceae</taxon>
        <taxon>Cristinia</taxon>
    </lineage>
</organism>
<keyword evidence="3" id="KW-1185">Reference proteome</keyword>
<evidence type="ECO:0000256" key="1">
    <source>
        <dbReference type="ARBA" id="ARBA00007176"/>
    </source>
</evidence>
<evidence type="ECO:0000313" key="3">
    <source>
        <dbReference type="Proteomes" id="UP000813824"/>
    </source>
</evidence>
<name>A0A8K0XSA5_9AGAR</name>
<dbReference type="OrthoDB" id="937at2759"/>
<accession>A0A8K0XSA5</accession>
<comment type="similarity">
    <text evidence="1">Belongs to the UPF0538 family.</text>
</comment>
<reference evidence="2" key="1">
    <citation type="journal article" date="2021" name="New Phytol.">
        <title>Evolutionary innovations through gain and loss of genes in the ectomycorrhizal Boletales.</title>
        <authorList>
            <person name="Wu G."/>
            <person name="Miyauchi S."/>
            <person name="Morin E."/>
            <person name="Kuo A."/>
            <person name="Drula E."/>
            <person name="Varga T."/>
            <person name="Kohler A."/>
            <person name="Feng B."/>
            <person name="Cao Y."/>
            <person name="Lipzen A."/>
            <person name="Daum C."/>
            <person name="Hundley H."/>
            <person name="Pangilinan J."/>
            <person name="Johnson J."/>
            <person name="Barry K."/>
            <person name="LaButti K."/>
            <person name="Ng V."/>
            <person name="Ahrendt S."/>
            <person name="Min B."/>
            <person name="Choi I.G."/>
            <person name="Park H."/>
            <person name="Plett J.M."/>
            <person name="Magnuson J."/>
            <person name="Spatafora J.W."/>
            <person name="Nagy L.G."/>
            <person name="Henrissat B."/>
            <person name="Grigoriev I.V."/>
            <person name="Yang Z.L."/>
            <person name="Xu J."/>
            <person name="Martin F.M."/>
        </authorList>
    </citation>
    <scope>NUCLEOTIDE SEQUENCE</scope>
    <source>
        <strain evidence="2">KKN 215</strain>
    </source>
</reference>